<keyword evidence="2 4" id="KW-0863">Zinc-finger</keyword>
<keyword evidence="1" id="KW-0479">Metal-binding</keyword>
<protein>
    <recommendedName>
        <fullName evidence="5">ZZ-type domain-containing protein</fullName>
    </recommendedName>
</protein>
<dbReference type="InterPro" id="IPR000433">
    <property type="entry name" value="Znf_ZZ"/>
</dbReference>
<keyword evidence="7" id="KW-1185">Reference proteome</keyword>
<proteinExistence type="predicted"/>
<organism evidence="6 7">
    <name type="scientific">Prorocentrum cordatum</name>
    <dbReference type="NCBI Taxonomy" id="2364126"/>
    <lineage>
        <taxon>Eukaryota</taxon>
        <taxon>Sar</taxon>
        <taxon>Alveolata</taxon>
        <taxon>Dinophyceae</taxon>
        <taxon>Prorocentrales</taxon>
        <taxon>Prorocentraceae</taxon>
        <taxon>Prorocentrum</taxon>
    </lineage>
</organism>
<dbReference type="InterPro" id="IPR043145">
    <property type="entry name" value="Znf_ZZ_sf"/>
</dbReference>
<dbReference type="PROSITE" id="PS01357">
    <property type="entry name" value="ZF_ZZ_1"/>
    <property type="match status" value="1"/>
</dbReference>
<dbReference type="PROSITE" id="PS50135">
    <property type="entry name" value="ZF_ZZ_2"/>
    <property type="match status" value="1"/>
</dbReference>
<comment type="caution">
    <text evidence="6">The sequence shown here is derived from an EMBL/GenBank/DDBJ whole genome shotgun (WGS) entry which is preliminary data.</text>
</comment>
<gene>
    <name evidence="6" type="ORF">PCOR1329_LOCUS35739</name>
</gene>
<feature type="domain" description="ZZ-type" evidence="5">
    <location>
        <begin position="6"/>
        <end position="63"/>
    </location>
</feature>
<dbReference type="EMBL" id="CAUYUJ010014364">
    <property type="protein sequence ID" value="CAK0840258.1"/>
    <property type="molecule type" value="Genomic_DNA"/>
</dbReference>
<feature type="non-terminal residue" evidence="6">
    <location>
        <position position="1"/>
    </location>
</feature>
<feature type="non-terminal residue" evidence="6">
    <location>
        <position position="77"/>
    </location>
</feature>
<evidence type="ECO:0000313" key="7">
    <source>
        <dbReference type="Proteomes" id="UP001189429"/>
    </source>
</evidence>
<evidence type="ECO:0000313" key="6">
    <source>
        <dbReference type="EMBL" id="CAK0840258.1"/>
    </source>
</evidence>
<reference evidence="6" key="1">
    <citation type="submission" date="2023-10" db="EMBL/GenBank/DDBJ databases">
        <authorList>
            <person name="Chen Y."/>
            <person name="Shah S."/>
            <person name="Dougan E. K."/>
            <person name="Thang M."/>
            <person name="Chan C."/>
        </authorList>
    </citation>
    <scope>NUCLEOTIDE SEQUENCE [LARGE SCALE GENOMIC DNA]</scope>
</reference>
<dbReference type="SMART" id="SM00291">
    <property type="entry name" value="ZnF_ZZ"/>
    <property type="match status" value="1"/>
</dbReference>
<dbReference type="Gene3D" id="3.30.60.90">
    <property type="match status" value="1"/>
</dbReference>
<evidence type="ECO:0000259" key="5">
    <source>
        <dbReference type="PROSITE" id="PS50135"/>
    </source>
</evidence>
<dbReference type="Pfam" id="PF00569">
    <property type="entry name" value="ZZ"/>
    <property type="match status" value="1"/>
</dbReference>
<accession>A0ABN9T5D7</accession>
<dbReference type="SUPFAM" id="SSF57850">
    <property type="entry name" value="RING/U-box"/>
    <property type="match status" value="1"/>
</dbReference>
<evidence type="ECO:0000256" key="4">
    <source>
        <dbReference type="PROSITE-ProRule" id="PRU00228"/>
    </source>
</evidence>
<keyword evidence="3" id="KW-0862">Zinc</keyword>
<sequence length="77" mass="8485">GTALEHRFITCDGCGATPLRGLRFKCQACPNYDLCGECFPQKRSLHGGACADHDFTCVVMDWLCKFKGGSPLEQLMK</sequence>
<evidence type="ECO:0000256" key="3">
    <source>
        <dbReference type="ARBA" id="ARBA00022833"/>
    </source>
</evidence>
<evidence type="ECO:0000256" key="1">
    <source>
        <dbReference type="ARBA" id="ARBA00022723"/>
    </source>
</evidence>
<dbReference type="Proteomes" id="UP001189429">
    <property type="component" value="Unassembled WGS sequence"/>
</dbReference>
<evidence type="ECO:0000256" key="2">
    <source>
        <dbReference type="ARBA" id="ARBA00022771"/>
    </source>
</evidence>
<name>A0ABN9T5D7_9DINO</name>